<evidence type="ECO:0000313" key="2">
    <source>
        <dbReference type="RefSeq" id="XP_075084973.1"/>
    </source>
</evidence>
<accession>A0AC58SJ22</accession>
<dbReference type="Proteomes" id="UP000790787">
    <property type="component" value="Chromosome 13"/>
</dbReference>
<reference evidence="2" key="2">
    <citation type="submission" date="2025-08" db="UniProtKB">
        <authorList>
            <consortium name="RefSeq"/>
        </authorList>
    </citation>
    <scope>IDENTIFICATION</scope>
    <source>
        <tissue evidence="2">Leaf</tissue>
    </source>
</reference>
<dbReference type="RefSeq" id="XP_075084973.1">
    <property type="nucleotide sequence ID" value="XM_075228872.1"/>
</dbReference>
<gene>
    <name evidence="2" type="primary">LOC142168216</name>
</gene>
<evidence type="ECO:0000313" key="1">
    <source>
        <dbReference type="Proteomes" id="UP000790787"/>
    </source>
</evidence>
<protein>
    <submittedName>
        <fullName evidence="2">Secreted RxLR effector protein 161-like</fullName>
    </submittedName>
</protein>
<reference evidence="1" key="1">
    <citation type="journal article" date="2014" name="Nat. Commun.">
        <title>The tobacco genome sequence and its comparison with those of tomato and potato.</title>
        <authorList>
            <person name="Sierro N."/>
            <person name="Battey J.N."/>
            <person name="Ouadi S."/>
            <person name="Bakaher N."/>
            <person name="Bovet L."/>
            <person name="Willig A."/>
            <person name="Goepfert S."/>
            <person name="Peitsch M.C."/>
            <person name="Ivanov N.V."/>
        </authorList>
    </citation>
    <scope>NUCLEOTIDE SEQUENCE [LARGE SCALE GENOMIC DNA]</scope>
</reference>
<name>A0AC58SJ22_TOBAC</name>
<keyword evidence="1" id="KW-1185">Reference proteome</keyword>
<proteinExistence type="predicted"/>
<organism evidence="1 2">
    <name type="scientific">Nicotiana tabacum</name>
    <name type="common">Common tobacco</name>
    <dbReference type="NCBI Taxonomy" id="4097"/>
    <lineage>
        <taxon>Eukaryota</taxon>
        <taxon>Viridiplantae</taxon>
        <taxon>Streptophyta</taxon>
        <taxon>Embryophyta</taxon>
        <taxon>Tracheophyta</taxon>
        <taxon>Spermatophyta</taxon>
        <taxon>Magnoliopsida</taxon>
        <taxon>eudicotyledons</taxon>
        <taxon>Gunneridae</taxon>
        <taxon>Pentapetalae</taxon>
        <taxon>asterids</taxon>
        <taxon>lamiids</taxon>
        <taxon>Solanales</taxon>
        <taxon>Solanaceae</taxon>
        <taxon>Nicotianoideae</taxon>
        <taxon>Nicotianeae</taxon>
        <taxon>Nicotiana</taxon>
    </lineage>
</organism>
<sequence>MIGYADAGYLSDPHKVRSKTGYLFIYGGTSISWHSMKQTIVATSSNHAEIIAIHEDSRECVCLRSITGHIQKMCDFLVKRDKPTTLYEDNAACIAQLKGGYIKGDRTKHIFTKVLFHA</sequence>